<dbReference type="HOGENOM" id="CLU_596852_0_0_7"/>
<organism evidence="2 3">
    <name type="scientific">Geotalea daltonii (strain DSM 22248 / JCM 15807 / FRC-32)</name>
    <name type="common">Geobacter daltonii</name>
    <dbReference type="NCBI Taxonomy" id="316067"/>
    <lineage>
        <taxon>Bacteria</taxon>
        <taxon>Pseudomonadati</taxon>
        <taxon>Thermodesulfobacteriota</taxon>
        <taxon>Desulfuromonadia</taxon>
        <taxon>Geobacterales</taxon>
        <taxon>Geobacteraceae</taxon>
        <taxon>Geotalea</taxon>
    </lineage>
</organism>
<dbReference type="EMBL" id="CP001390">
    <property type="protein sequence ID" value="ACM19017.1"/>
    <property type="molecule type" value="Genomic_DNA"/>
</dbReference>
<name>B9M0I0_GEODF</name>
<reference evidence="2 3" key="1">
    <citation type="submission" date="2009-01" db="EMBL/GenBank/DDBJ databases">
        <title>Complete sequence of Geobacter sp. FRC-32.</title>
        <authorList>
            <consortium name="US DOE Joint Genome Institute"/>
            <person name="Lucas S."/>
            <person name="Copeland A."/>
            <person name="Lapidus A."/>
            <person name="Glavina del Rio T."/>
            <person name="Dalin E."/>
            <person name="Tice H."/>
            <person name="Bruce D."/>
            <person name="Goodwin L."/>
            <person name="Pitluck S."/>
            <person name="Saunders E."/>
            <person name="Brettin T."/>
            <person name="Detter J.C."/>
            <person name="Han C."/>
            <person name="Larimer F."/>
            <person name="Land M."/>
            <person name="Hauser L."/>
            <person name="Kyrpides N."/>
            <person name="Ovchinnikova G."/>
            <person name="Kostka J."/>
            <person name="Richardson P."/>
        </authorList>
    </citation>
    <scope>NUCLEOTIDE SEQUENCE [LARGE SCALE GENOMIC DNA]</scope>
    <source>
        <strain evidence="3">DSM 22248 / JCM 15807 / FRC-32</strain>
    </source>
</reference>
<protein>
    <submittedName>
        <fullName evidence="2">TPR domain protein</fullName>
    </submittedName>
</protein>
<evidence type="ECO:0000256" key="1">
    <source>
        <dbReference type="PROSITE-ProRule" id="PRU00339"/>
    </source>
</evidence>
<dbReference type="SMART" id="SM00028">
    <property type="entry name" value="TPR"/>
    <property type="match status" value="2"/>
</dbReference>
<dbReference type="Gene3D" id="3.40.50.2000">
    <property type="entry name" value="Glycogen Phosphorylase B"/>
    <property type="match status" value="1"/>
</dbReference>
<dbReference type="PROSITE" id="PS50005">
    <property type="entry name" value="TPR"/>
    <property type="match status" value="1"/>
</dbReference>
<proteinExistence type="predicted"/>
<dbReference type="AlphaFoldDB" id="B9M0I0"/>
<dbReference type="KEGG" id="geo:Geob_0652"/>
<dbReference type="InterPro" id="IPR019734">
    <property type="entry name" value="TPR_rpt"/>
</dbReference>
<evidence type="ECO:0000313" key="2">
    <source>
        <dbReference type="EMBL" id="ACM19017.1"/>
    </source>
</evidence>
<sequence length="458" mass="51660">MAESEITSMLPMLRQADLLLNKGLVEEAVEFYIRIIGMAPHQMDAYARLGHAYHLIGSIKEAAAAYLKVLSFDDVDAGTYCGIAEFIRTGEKLKTEDESTYNRLVELFIDHMLQQTVRGSADTSKLVVTWDFRSQPYSIGDLILLQQAANCICLAHGITQARTYLLSDRENPARPSFRALGVNGENYLDHIIRLLPVFLLCNEAPALTLEHDEDTALQSMAAPDAVAWPTVPLLKSMLDLNLPTFRLLNMFYEQQKMLPEFRIRGSLARWARNFIEENARGYIPVAVQMRKTKSYNLSRNSNIEAWSEFFSHCHSHLPVKFFVICAASEVDEQLRAHENVVIAKNSRTTVDQDLALIKECAAFMGISSGPATVAFFGNRPYSIVNAHLEQSLVPLLKKEPWGYSFTYAKKNQRIIASGNETCELLVRELGILLKDLTSDGERNIDRLLSDKDTDLRLH</sequence>
<dbReference type="SUPFAM" id="SSF53756">
    <property type="entry name" value="UDP-Glycosyltransferase/glycogen phosphorylase"/>
    <property type="match status" value="1"/>
</dbReference>
<dbReference type="Gene3D" id="1.25.40.10">
    <property type="entry name" value="Tetratricopeptide repeat domain"/>
    <property type="match status" value="1"/>
</dbReference>
<dbReference type="STRING" id="316067.Geob_0652"/>
<dbReference type="eggNOG" id="ENOG5034CH8">
    <property type="taxonomic scope" value="Bacteria"/>
</dbReference>
<dbReference type="InterPro" id="IPR011990">
    <property type="entry name" value="TPR-like_helical_dom_sf"/>
</dbReference>
<dbReference type="Proteomes" id="UP000007721">
    <property type="component" value="Chromosome"/>
</dbReference>
<dbReference type="Pfam" id="PF13181">
    <property type="entry name" value="TPR_8"/>
    <property type="match status" value="1"/>
</dbReference>
<gene>
    <name evidence="2" type="ordered locus">Geob_0652</name>
</gene>
<dbReference type="RefSeq" id="WP_012645746.1">
    <property type="nucleotide sequence ID" value="NC_011979.1"/>
</dbReference>
<accession>B9M0I0</accession>
<keyword evidence="3" id="KW-1185">Reference proteome</keyword>
<keyword evidence="1" id="KW-0802">TPR repeat</keyword>
<evidence type="ECO:0000313" key="3">
    <source>
        <dbReference type="Proteomes" id="UP000007721"/>
    </source>
</evidence>
<dbReference type="SUPFAM" id="SSF48452">
    <property type="entry name" value="TPR-like"/>
    <property type="match status" value="1"/>
</dbReference>
<feature type="repeat" description="TPR" evidence="1">
    <location>
        <begin position="43"/>
        <end position="76"/>
    </location>
</feature>